<evidence type="ECO:0000256" key="3">
    <source>
        <dbReference type="ARBA" id="ARBA00012438"/>
    </source>
</evidence>
<name>A0A1W6TIM1_VIBAL</name>
<gene>
    <name evidence="11" type="primary">envZ_3</name>
    <name evidence="11" type="ORF">K05K4_40780</name>
</gene>
<dbReference type="CDD" id="cd00082">
    <property type="entry name" value="HisKA"/>
    <property type="match status" value="1"/>
</dbReference>
<accession>A0A1W6TIM1</accession>
<dbReference type="SMART" id="SM00387">
    <property type="entry name" value="HATPase_c"/>
    <property type="match status" value="1"/>
</dbReference>
<dbReference type="SUPFAM" id="SSF47384">
    <property type="entry name" value="Homodimeric domain of signal transducing histidine kinase"/>
    <property type="match status" value="1"/>
</dbReference>
<dbReference type="PROSITE" id="PS50109">
    <property type="entry name" value="HIS_KIN"/>
    <property type="match status" value="1"/>
</dbReference>
<reference evidence="11" key="1">
    <citation type="submission" date="2016-10" db="EMBL/GenBank/DDBJ databases">
        <title>The High Quality Genome of Vibrio alginolyticus K01M1.</title>
        <authorList>
            <person name="Wendling C."/>
            <person name="Chibani C.M."/>
            <person name="Hertel R."/>
            <person name="Sproer C."/>
            <person name="Bunk B."/>
            <person name="Overmann J."/>
            <person name="Roth O."/>
            <person name="Liesegang H."/>
        </authorList>
    </citation>
    <scope>NUCLEOTIDE SEQUENCE</scope>
    <source>
        <strain evidence="11">K05K4</strain>
    </source>
</reference>
<dbReference type="EC" id="2.7.13.3" evidence="3"/>
<evidence type="ECO:0000313" key="11">
    <source>
        <dbReference type="EMBL" id="ARP20798.1"/>
    </source>
</evidence>
<keyword evidence="9" id="KW-0472">Membrane</keyword>
<evidence type="ECO:0000256" key="8">
    <source>
        <dbReference type="ARBA" id="ARBA00023012"/>
    </source>
</evidence>
<evidence type="ECO:0000256" key="1">
    <source>
        <dbReference type="ARBA" id="ARBA00000085"/>
    </source>
</evidence>
<dbReference type="EMBL" id="CP017903">
    <property type="protein sequence ID" value="ARP20798.1"/>
    <property type="molecule type" value="Genomic_DNA"/>
</dbReference>
<dbReference type="InterPro" id="IPR005467">
    <property type="entry name" value="His_kinase_dom"/>
</dbReference>
<organism evidence="11">
    <name type="scientific">Vibrio alginolyticus</name>
    <dbReference type="NCBI Taxonomy" id="663"/>
    <lineage>
        <taxon>Bacteria</taxon>
        <taxon>Pseudomonadati</taxon>
        <taxon>Pseudomonadota</taxon>
        <taxon>Gammaproteobacteria</taxon>
        <taxon>Vibrionales</taxon>
        <taxon>Vibrionaceae</taxon>
        <taxon>Vibrio</taxon>
    </lineage>
</organism>
<keyword evidence="6 11" id="KW-0808">Transferase</keyword>
<evidence type="ECO:0000256" key="4">
    <source>
        <dbReference type="ARBA" id="ARBA00022475"/>
    </source>
</evidence>
<evidence type="ECO:0000256" key="9">
    <source>
        <dbReference type="SAM" id="Phobius"/>
    </source>
</evidence>
<comment type="subcellular location">
    <subcellularLocation>
        <location evidence="2">Cell membrane</location>
        <topology evidence="2">Multi-pass membrane protein</topology>
    </subcellularLocation>
</comment>
<dbReference type="InterPro" id="IPR049705">
    <property type="entry name" value="VxrA-like"/>
</dbReference>
<dbReference type="Pfam" id="PF02518">
    <property type="entry name" value="HATPase_c"/>
    <property type="match status" value="1"/>
</dbReference>
<dbReference type="InterPro" id="IPR003594">
    <property type="entry name" value="HATPase_dom"/>
</dbReference>
<dbReference type="Pfam" id="PF11884">
    <property type="entry name" value="DUF3404"/>
    <property type="match status" value="1"/>
</dbReference>
<evidence type="ECO:0000256" key="5">
    <source>
        <dbReference type="ARBA" id="ARBA00022553"/>
    </source>
</evidence>
<proteinExistence type="predicted"/>
<keyword evidence="5" id="KW-0597">Phosphoprotein</keyword>
<keyword evidence="9" id="KW-0812">Transmembrane</keyword>
<feature type="domain" description="Histidine kinase" evidence="10">
    <location>
        <begin position="293"/>
        <end position="489"/>
    </location>
</feature>
<dbReference type="GO" id="GO:0005886">
    <property type="term" value="C:plasma membrane"/>
    <property type="evidence" value="ECO:0007669"/>
    <property type="project" value="UniProtKB-SubCell"/>
</dbReference>
<dbReference type="NCBIfam" id="NF041841">
    <property type="entry name" value="his_kin_VxrA"/>
    <property type="match status" value="1"/>
</dbReference>
<comment type="catalytic activity">
    <reaction evidence="1">
        <text>ATP + protein L-histidine = ADP + protein N-phospho-L-histidine.</text>
        <dbReference type="EC" id="2.7.13.3"/>
    </reaction>
</comment>
<evidence type="ECO:0000259" key="10">
    <source>
        <dbReference type="PROSITE" id="PS50109"/>
    </source>
</evidence>
<evidence type="ECO:0000256" key="7">
    <source>
        <dbReference type="ARBA" id="ARBA00022777"/>
    </source>
</evidence>
<dbReference type="SUPFAM" id="SSF55874">
    <property type="entry name" value="ATPase domain of HSP90 chaperone/DNA topoisomerase II/histidine kinase"/>
    <property type="match status" value="1"/>
</dbReference>
<keyword evidence="4" id="KW-1003">Cell membrane</keyword>
<dbReference type="InterPro" id="IPR021821">
    <property type="entry name" value="VxrA_SD"/>
</dbReference>
<dbReference type="Gene3D" id="3.30.565.10">
    <property type="entry name" value="Histidine kinase-like ATPase, C-terminal domain"/>
    <property type="match status" value="1"/>
</dbReference>
<dbReference type="InterPro" id="IPR003661">
    <property type="entry name" value="HisK_dim/P_dom"/>
</dbReference>
<dbReference type="InterPro" id="IPR050980">
    <property type="entry name" value="2C_sensor_his_kinase"/>
</dbReference>
<dbReference type="PANTHER" id="PTHR44936">
    <property type="entry name" value="SENSOR PROTEIN CREC"/>
    <property type="match status" value="1"/>
</dbReference>
<keyword evidence="8" id="KW-0902">Two-component regulatory system</keyword>
<dbReference type="InterPro" id="IPR036097">
    <property type="entry name" value="HisK_dim/P_sf"/>
</dbReference>
<keyword evidence="7" id="KW-0418">Kinase</keyword>
<dbReference type="GO" id="GO:0000155">
    <property type="term" value="F:phosphorelay sensor kinase activity"/>
    <property type="evidence" value="ECO:0007669"/>
    <property type="project" value="InterPro"/>
</dbReference>
<dbReference type="PANTHER" id="PTHR44936:SF9">
    <property type="entry name" value="SENSOR PROTEIN CREC"/>
    <property type="match status" value="1"/>
</dbReference>
<sequence>MANVTSDGNSLIKKFLLGFATVLPLFSAPAFSDSLPERIDTFTELFNYEVALKSYDIRILQSNYPTKLLAPDSLLPQTSDYPLKDIQQLYSLANTCRGKLPLSPLITEPLVFTRAICKGTQLTPRWFSRSGLIHPGGGTYAARYVDKYPELKPKLSQYMHIKERDNEEGDELLESLKNMDDDAINALIAGASMFIEGNELWLRRGDRYFVFEKDIWQENVANAGLSYALASQSKSCFVKRGNICWDVEDHSQVLRISMIILVIANILLVIGWAVYRWNSKREELRSRMLVLQILTHELRTPIASLSLTVEGFRREFEHLPESVYDEFRRLCEDTRRLRQLAEASKDYLQSDNQMLATDWVPSVADWLEFKIEEEFDSAVLFNINEDVAAKVNVYWLGTCIDNLLRNALKYGVAPVELDVSTSEEKIVFQVRDAGGLTAKDWANLKKPFVSKSGLGLGLTIVESMVGRMGGKMSLMGPPTTFILEIPCETDTASR</sequence>
<keyword evidence="9" id="KW-1133">Transmembrane helix</keyword>
<feature type="transmembrane region" description="Helical" evidence="9">
    <location>
        <begin position="253"/>
        <end position="275"/>
    </location>
</feature>
<dbReference type="InterPro" id="IPR036890">
    <property type="entry name" value="HATPase_C_sf"/>
</dbReference>
<evidence type="ECO:0000256" key="6">
    <source>
        <dbReference type="ARBA" id="ARBA00022679"/>
    </source>
</evidence>
<evidence type="ECO:0000256" key="2">
    <source>
        <dbReference type="ARBA" id="ARBA00004651"/>
    </source>
</evidence>
<dbReference type="Pfam" id="PF00512">
    <property type="entry name" value="HisKA"/>
    <property type="match status" value="1"/>
</dbReference>
<dbReference type="SMART" id="SM00388">
    <property type="entry name" value="HisKA"/>
    <property type="match status" value="1"/>
</dbReference>
<protein>
    <recommendedName>
        <fullName evidence="3">histidine kinase</fullName>
        <ecNumber evidence="3">2.7.13.3</ecNumber>
    </recommendedName>
</protein>
<dbReference type="AlphaFoldDB" id="A0A1W6TIM1"/>